<dbReference type="EMBL" id="OU503048">
    <property type="protein sequence ID" value="CAI9774354.1"/>
    <property type="molecule type" value="Genomic_DNA"/>
</dbReference>
<feature type="chain" id="PRO_5042110436" evidence="2">
    <location>
        <begin position="25"/>
        <end position="156"/>
    </location>
</feature>
<keyword evidence="2" id="KW-0732">Signal</keyword>
<reference evidence="3" key="1">
    <citation type="submission" date="2023-05" db="EMBL/GenBank/DDBJ databases">
        <authorList>
            <person name="Huff M."/>
        </authorList>
    </citation>
    <scope>NUCLEOTIDE SEQUENCE</scope>
</reference>
<proteinExistence type="predicted"/>
<evidence type="ECO:0000313" key="4">
    <source>
        <dbReference type="Proteomes" id="UP000834106"/>
    </source>
</evidence>
<dbReference type="PANTHER" id="PTHR34377">
    <property type="entry name" value="TETRATRICOPEPTIDE REPEAT (TPR)-LIKE SUPERFAMILY PROTEIN"/>
    <property type="match status" value="1"/>
</dbReference>
<dbReference type="PANTHER" id="PTHR34377:SF3">
    <property type="entry name" value="TETRATRICOPEPTIDE REPEAT (TPR)-LIKE SUPERFAMILY PROTEIN"/>
    <property type="match status" value="1"/>
</dbReference>
<dbReference type="AlphaFoldDB" id="A0AAD2E245"/>
<feature type="signal peptide" evidence="2">
    <location>
        <begin position="1"/>
        <end position="24"/>
    </location>
</feature>
<feature type="compositionally biased region" description="Low complexity" evidence="1">
    <location>
        <begin position="68"/>
        <end position="83"/>
    </location>
</feature>
<accession>A0AAD2E245</accession>
<feature type="compositionally biased region" description="Basic residues" evidence="1">
    <location>
        <begin position="86"/>
        <end position="95"/>
    </location>
</feature>
<dbReference type="InterPro" id="IPR036312">
    <property type="entry name" value="Bifun_inhib/LTP/seed_sf"/>
</dbReference>
<feature type="region of interest" description="Disordered" evidence="1">
    <location>
        <begin position="59"/>
        <end position="95"/>
    </location>
</feature>
<name>A0AAD2E245_9LAMI</name>
<gene>
    <name evidence="3" type="ORF">FPE_LOCUS21784</name>
</gene>
<dbReference type="SUPFAM" id="SSF47699">
    <property type="entry name" value="Bifunctional inhibitor/lipid-transfer protein/seed storage 2S albumin"/>
    <property type="match status" value="1"/>
</dbReference>
<protein>
    <submittedName>
        <fullName evidence="3">Uncharacterized protein</fullName>
    </submittedName>
</protein>
<evidence type="ECO:0000256" key="2">
    <source>
        <dbReference type="SAM" id="SignalP"/>
    </source>
</evidence>
<evidence type="ECO:0000256" key="1">
    <source>
        <dbReference type="SAM" id="MobiDB-lite"/>
    </source>
</evidence>
<keyword evidence="4" id="KW-1185">Reference proteome</keyword>
<organism evidence="3 4">
    <name type="scientific">Fraxinus pennsylvanica</name>
    <dbReference type="NCBI Taxonomy" id="56036"/>
    <lineage>
        <taxon>Eukaryota</taxon>
        <taxon>Viridiplantae</taxon>
        <taxon>Streptophyta</taxon>
        <taxon>Embryophyta</taxon>
        <taxon>Tracheophyta</taxon>
        <taxon>Spermatophyta</taxon>
        <taxon>Magnoliopsida</taxon>
        <taxon>eudicotyledons</taxon>
        <taxon>Gunneridae</taxon>
        <taxon>Pentapetalae</taxon>
        <taxon>asterids</taxon>
        <taxon>lamiids</taxon>
        <taxon>Lamiales</taxon>
        <taxon>Oleaceae</taxon>
        <taxon>Oleeae</taxon>
        <taxon>Fraxinus</taxon>
    </lineage>
</organism>
<dbReference type="Proteomes" id="UP000834106">
    <property type="component" value="Chromosome 13"/>
</dbReference>
<evidence type="ECO:0000313" key="3">
    <source>
        <dbReference type="EMBL" id="CAI9774354.1"/>
    </source>
</evidence>
<sequence length="156" mass="17338">MNQVFPLMFALSVIFLGLYPGTQSQWVPKPPTFPPLCAAQIGTVNRACYMLPFTSIHPPSHPSPTPSHPLLTHSPPSSDNPSGSGHGHRHGHGRRHRETHIEHECCRWLKAVDTVCVCGLLMHLPPFLSRPQHNYTVVVEDSCNVTFQCGSSWMKV</sequence>